<dbReference type="CDD" id="cd02440">
    <property type="entry name" value="AdoMet_MTases"/>
    <property type="match status" value="1"/>
</dbReference>
<organism evidence="5">
    <name type="scientific">uncultured Anaerotruncus sp</name>
    <dbReference type="NCBI Taxonomy" id="905011"/>
    <lineage>
        <taxon>Bacteria</taxon>
        <taxon>Bacillati</taxon>
        <taxon>Bacillota</taxon>
        <taxon>Clostridia</taxon>
        <taxon>Eubacteriales</taxon>
        <taxon>Oscillospiraceae</taxon>
        <taxon>Anaerotruncus</taxon>
        <taxon>environmental samples</taxon>
    </lineage>
</organism>
<dbReference type="PANTHER" id="PTHR43464">
    <property type="entry name" value="METHYLTRANSFERASE"/>
    <property type="match status" value="1"/>
</dbReference>
<protein>
    <submittedName>
        <fullName evidence="5">Cypemycin methyltransferase</fullName>
        <ecNumber evidence="5">2.1.1.-</ecNumber>
    </submittedName>
</protein>
<dbReference type="PANTHER" id="PTHR43464:SF19">
    <property type="entry name" value="UBIQUINONE BIOSYNTHESIS O-METHYLTRANSFERASE, MITOCHONDRIAL"/>
    <property type="match status" value="1"/>
</dbReference>
<evidence type="ECO:0000313" key="5">
    <source>
        <dbReference type="EMBL" id="SCJ91731.1"/>
    </source>
</evidence>
<sequence>MYHQLAACLQPPATAYAPSDVSIWTDAHISSQMLAAHLDPSFDGASRPHRFIDRSVAWIKEILPPQEYRSLLDVGCGPGLYAERFCRAGYRVTGVDFSSRSINYATAAAQKQRLDIRYVCQNYLQLSSRAAFDLATLIYCDYGALSGEDRKTVLQKIHRALRPGGKLLLDVFSMRQYSDFTCGRSWEDHPVGGFWSPAAHLEVNSAGYFADDLTLRQTAVITETEIRRFYLWDTYFTRESLAAEVQAAGFAVCACYGDVSGAPYRQSSPTLAVLLTRQ</sequence>
<evidence type="ECO:0000256" key="3">
    <source>
        <dbReference type="ARBA" id="ARBA00022691"/>
    </source>
</evidence>
<feature type="domain" description="Methyltransferase" evidence="4">
    <location>
        <begin position="72"/>
        <end position="165"/>
    </location>
</feature>
<accession>A0A1C6KBV1</accession>
<dbReference type="Gene3D" id="3.40.50.150">
    <property type="entry name" value="Vaccinia Virus protein VP39"/>
    <property type="match status" value="1"/>
</dbReference>
<evidence type="ECO:0000259" key="4">
    <source>
        <dbReference type="Pfam" id="PF13649"/>
    </source>
</evidence>
<dbReference type="SUPFAM" id="SSF53335">
    <property type="entry name" value="S-adenosyl-L-methionine-dependent methyltransferases"/>
    <property type="match status" value="1"/>
</dbReference>
<dbReference type="GO" id="GO:0032259">
    <property type="term" value="P:methylation"/>
    <property type="evidence" value="ECO:0007669"/>
    <property type="project" value="UniProtKB-KW"/>
</dbReference>
<keyword evidence="1 5" id="KW-0489">Methyltransferase</keyword>
<proteinExistence type="predicted"/>
<dbReference type="Pfam" id="PF13649">
    <property type="entry name" value="Methyltransf_25"/>
    <property type="match status" value="1"/>
</dbReference>
<evidence type="ECO:0000256" key="1">
    <source>
        <dbReference type="ARBA" id="ARBA00022603"/>
    </source>
</evidence>
<dbReference type="InterPro" id="IPR041698">
    <property type="entry name" value="Methyltransf_25"/>
</dbReference>
<keyword evidence="2 5" id="KW-0808">Transferase</keyword>
<name>A0A1C6KBV1_9FIRM</name>
<reference evidence="5" key="1">
    <citation type="submission" date="2015-09" db="EMBL/GenBank/DDBJ databases">
        <authorList>
            <consortium name="Pathogen Informatics"/>
        </authorList>
    </citation>
    <scope>NUCLEOTIDE SEQUENCE</scope>
    <source>
        <strain evidence="5">2789STDY5834896</strain>
    </source>
</reference>
<dbReference type="GO" id="GO:0008168">
    <property type="term" value="F:methyltransferase activity"/>
    <property type="evidence" value="ECO:0007669"/>
    <property type="project" value="UniProtKB-KW"/>
</dbReference>
<dbReference type="AlphaFoldDB" id="A0A1C6KBV1"/>
<gene>
    <name evidence="5" type="primary">cypM</name>
    <name evidence="5" type="ORF">SAMEA3545359_02871</name>
</gene>
<evidence type="ECO:0000256" key="2">
    <source>
        <dbReference type="ARBA" id="ARBA00022679"/>
    </source>
</evidence>
<keyword evidence="3" id="KW-0949">S-adenosyl-L-methionine</keyword>
<dbReference type="EC" id="2.1.1.-" evidence="5"/>
<dbReference type="InterPro" id="IPR029063">
    <property type="entry name" value="SAM-dependent_MTases_sf"/>
</dbReference>
<dbReference type="EMBL" id="FMHG01000006">
    <property type="protein sequence ID" value="SCJ91731.1"/>
    <property type="molecule type" value="Genomic_DNA"/>
</dbReference>